<keyword evidence="6" id="KW-1185">Reference proteome</keyword>
<accession>A0A6P3VG22</accession>
<dbReference type="Pfam" id="PF00560">
    <property type="entry name" value="LRR_1"/>
    <property type="match status" value="1"/>
</dbReference>
<dbReference type="PANTHER" id="PTHR45712">
    <property type="entry name" value="AGAP008170-PA"/>
    <property type="match status" value="1"/>
</dbReference>
<keyword evidence="2" id="KW-0732">Signal</keyword>
<dbReference type="CTD" id="375387"/>
<dbReference type="GeneID" id="105889330"/>
<dbReference type="AlphaFoldDB" id="A0A6P3VG22"/>
<dbReference type="PANTHER" id="PTHR45712:SF22">
    <property type="entry name" value="INSULIN-LIKE GROWTH FACTOR-BINDING PROTEIN COMPLEX ACID LABILE SUBUNIT"/>
    <property type="match status" value="1"/>
</dbReference>
<dbReference type="OrthoDB" id="676979at2759"/>
<evidence type="ECO:0000313" key="6">
    <source>
        <dbReference type="Proteomes" id="UP000515152"/>
    </source>
</evidence>
<dbReference type="SMART" id="SM00369">
    <property type="entry name" value="LRR_TYP"/>
    <property type="match status" value="9"/>
</dbReference>
<keyword evidence="5" id="KW-1133">Transmembrane helix</keyword>
<dbReference type="InterPro" id="IPR050333">
    <property type="entry name" value="SLRP"/>
</dbReference>
<dbReference type="KEGG" id="char:105889330"/>
<proteinExistence type="predicted"/>
<protein>
    <submittedName>
        <fullName evidence="7">Transforming growth factor beta activator LRRC33</fullName>
    </submittedName>
</protein>
<evidence type="ECO:0000313" key="7">
    <source>
        <dbReference type="RefSeq" id="XP_012670583.2"/>
    </source>
</evidence>
<keyword evidence="4" id="KW-0325">Glycoprotein</keyword>
<evidence type="ECO:0000256" key="4">
    <source>
        <dbReference type="ARBA" id="ARBA00023180"/>
    </source>
</evidence>
<gene>
    <name evidence="7" type="primary">nrros</name>
</gene>
<evidence type="ECO:0000256" key="1">
    <source>
        <dbReference type="ARBA" id="ARBA00022614"/>
    </source>
</evidence>
<sequence>MWLCCGANLPVPLRRRTPAWPLAKYEKMPVLSLFPSLLGLTLGYLMTTFCHPHASVCKLTQRMALCDLHQLSSVPRDLPTDTEDLSLNNNQIKGLKNGWLSRYPQLRSLSCANNGLKMVESNAFRDSHHLESLNLAENSLHPGDGQTGQSLHFLARLKVLDLSGNSITEDMAAELLQNLTSLERLSLSRNLLSRLDGSIFSNLHQLKELNLERNQLYEIDRAFDNLNNLQRLNLAFNFLPCLVNFEMTQLVVLNASHNNIEWFISNQDLNDTFQLETLDLSENKLFFFPFLPPHSHLRNLLLSQNKISFYDLLANSNKTNWDSSVVFYNLQGNVSNVTAELWDESLHGDISSLELLDLSGNLITNFPRGFLQQMPHLYQLRLRTNCMESLNITSGVLPATLYELDVSNNMVTELHAGQSSVSELNNLTHLNLSLNDIRRLPPKLFSSLPRLSTADLSYNTIGICSQNEVTNASYADCVISRNIISLKQLHLVGCDIVDLPPFAFEGSPLINLELSNNVGLHLRPDSLAGLGETLQHLGLGNTGLRDFDFSPFHHLKSLNISQNSFSQLPQSLMGLDLKVLDLRDNNLTTIPGEQAIRLAQTLESVFVNGNRFNCCHLDWYRTFEKLVNIVDLEEVNCLDRTHSTHSVVHFDRHVCGDSSQESIWWFILLFSSVILIFLSITGFIFLTLKPRVLPKAIKKKCWKATSY</sequence>
<keyword evidence="5" id="KW-0812">Transmembrane</keyword>
<dbReference type="RefSeq" id="XP_012670583.2">
    <property type="nucleotide sequence ID" value="XM_012815129.3"/>
</dbReference>
<dbReference type="SMART" id="SM00368">
    <property type="entry name" value="LRR_RI"/>
    <property type="match status" value="3"/>
</dbReference>
<dbReference type="InterPro" id="IPR001611">
    <property type="entry name" value="Leu-rich_rpt"/>
</dbReference>
<keyword evidence="5" id="KW-0472">Membrane</keyword>
<dbReference type="PROSITE" id="PS51450">
    <property type="entry name" value="LRR"/>
    <property type="match status" value="5"/>
</dbReference>
<dbReference type="SUPFAM" id="SSF52058">
    <property type="entry name" value="L domain-like"/>
    <property type="match status" value="2"/>
</dbReference>
<dbReference type="Pfam" id="PF13855">
    <property type="entry name" value="LRR_8"/>
    <property type="match status" value="3"/>
</dbReference>
<dbReference type="FunFam" id="3.80.10.10:FF:000770">
    <property type="entry name" value="Uncharacterized protein"/>
    <property type="match status" value="1"/>
</dbReference>
<dbReference type="Gene3D" id="3.80.10.10">
    <property type="entry name" value="Ribonuclease Inhibitor"/>
    <property type="match status" value="6"/>
</dbReference>
<keyword evidence="3" id="KW-0677">Repeat</keyword>
<keyword evidence="1" id="KW-0433">Leucine-rich repeat</keyword>
<dbReference type="InterPro" id="IPR003591">
    <property type="entry name" value="Leu-rich_rpt_typical-subtyp"/>
</dbReference>
<feature type="transmembrane region" description="Helical" evidence="5">
    <location>
        <begin position="663"/>
        <end position="688"/>
    </location>
</feature>
<organism evidence="6 7">
    <name type="scientific">Clupea harengus</name>
    <name type="common">Atlantic herring</name>
    <dbReference type="NCBI Taxonomy" id="7950"/>
    <lineage>
        <taxon>Eukaryota</taxon>
        <taxon>Metazoa</taxon>
        <taxon>Chordata</taxon>
        <taxon>Craniata</taxon>
        <taxon>Vertebrata</taxon>
        <taxon>Euteleostomi</taxon>
        <taxon>Actinopterygii</taxon>
        <taxon>Neopterygii</taxon>
        <taxon>Teleostei</taxon>
        <taxon>Clupei</taxon>
        <taxon>Clupeiformes</taxon>
        <taxon>Clupeoidei</taxon>
        <taxon>Clupeidae</taxon>
        <taxon>Clupea</taxon>
    </lineage>
</organism>
<evidence type="ECO:0000256" key="2">
    <source>
        <dbReference type="ARBA" id="ARBA00022729"/>
    </source>
</evidence>
<name>A0A6P3VG22_CLUHA</name>
<dbReference type="InterPro" id="IPR032675">
    <property type="entry name" value="LRR_dom_sf"/>
</dbReference>
<evidence type="ECO:0000256" key="3">
    <source>
        <dbReference type="ARBA" id="ARBA00022737"/>
    </source>
</evidence>
<dbReference type="Proteomes" id="UP000515152">
    <property type="component" value="Chromosome 17"/>
</dbReference>
<evidence type="ECO:0000256" key="5">
    <source>
        <dbReference type="SAM" id="Phobius"/>
    </source>
</evidence>
<reference evidence="7" key="1">
    <citation type="submission" date="2025-08" db="UniProtKB">
        <authorList>
            <consortium name="RefSeq"/>
        </authorList>
    </citation>
    <scope>IDENTIFICATION</scope>
</reference>
<dbReference type="GO" id="GO:0005615">
    <property type="term" value="C:extracellular space"/>
    <property type="evidence" value="ECO:0007669"/>
    <property type="project" value="TreeGrafter"/>
</dbReference>